<dbReference type="InterPro" id="IPR005467">
    <property type="entry name" value="His_kinase_dom"/>
</dbReference>
<dbReference type="SMART" id="SM00387">
    <property type="entry name" value="HATPase_c"/>
    <property type="match status" value="1"/>
</dbReference>
<evidence type="ECO:0000256" key="4">
    <source>
        <dbReference type="ARBA" id="ARBA00022679"/>
    </source>
</evidence>
<dbReference type="CDD" id="cd00075">
    <property type="entry name" value="HATPase"/>
    <property type="match status" value="1"/>
</dbReference>
<comment type="catalytic activity">
    <reaction evidence="1">
        <text>ATP + protein L-histidine = ADP + protein N-phospho-L-histidine.</text>
        <dbReference type="EC" id="2.7.13.3"/>
    </reaction>
</comment>
<dbReference type="InterPro" id="IPR036890">
    <property type="entry name" value="HATPase_C_sf"/>
</dbReference>
<evidence type="ECO:0000256" key="5">
    <source>
        <dbReference type="ARBA" id="ARBA00022741"/>
    </source>
</evidence>
<dbReference type="InterPro" id="IPR003594">
    <property type="entry name" value="HATPase_dom"/>
</dbReference>
<dbReference type="PROSITE" id="PS50109">
    <property type="entry name" value="HIS_KIN"/>
    <property type="match status" value="1"/>
</dbReference>
<gene>
    <name evidence="9" type="ORF">G4V39_02860</name>
</gene>
<dbReference type="Pfam" id="PF02518">
    <property type="entry name" value="HATPase_c"/>
    <property type="match status" value="1"/>
</dbReference>
<proteinExistence type="predicted"/>
<dbReference type="InterPro" id="IPR036097">
    <property type="entry name" value="HisK_dim/P_sf"/>
</dbReference>
<dbReference type="PRINTS" id="PR00344">
    <property type="entry name" value="BCTRLSENSOR"/>
</dbReference>
<evidence type="ECO:0000256" key="8">
    <source>
        <dbReference type="ARBA" id="ARBA00023012"/>
    </source>
</evidence>
<keyword evidence="8" id="KW-0902">Two-component regulatory system</keyword>
<dbReference type="SUPFAM" id="SSF47384">
    <property type="entry name" value="Homodimeric domain of signal transducing histidine kinase"/>
    <property type="match status" value="1"/>
</dbReference>
<dbReference type="EMBL" id="CP048877">
    <property type="protein sequence ID" value="QIJ71284.1"/>
    <property type="molecule type" value="Genomic_DNA"/>
</dbReference>
<reference evidence="9 10" key="1">
    <citation type="submission" date="2020-02" db="EMBL/GenBank/DDBJ databases">
        <title>Genome analysis of Thermosulfuriphilus ammonigenes ST65T, an anaerobic thermophilic chemolithoautotrophic bacterium isolated from a deep-sea hydrothermal vent.</title>
        <authorList>
            <person name="Slobodkina G."/>
            <person name="Allioux M."/>
            <person name="Merkel A."/>
            <person name="Alain K."/>
            <person name="Jebbar M."/>
            <person name="Slobodkin A."/>
        </authorList>
    </citation>
    <scope>NUCLEOTIDE SEQUENCE [LARGE SCALE GENOMIC DNA]</scope>
    <source>
        <strain evidence="9 10">ST65</strain>
    </source>
</reference>
<dbReference type="Gene3D" id="3.30.565.10">
    <property type="entry name" value="Histidine kinase-like ATPase, C-terminal domain"/>
    <property type="match status" value="1"/>
</dbReference>
<keyword evidence="5" id="KW-0547">Nucleotide-binding</keyword>
<dbReference type="PANTHER" id="PTHR43065:SF10">
    <property type="entry name" value="PEROXIDE STRESS-ACTIVATED HISTIDINE KINASE MAK3"/>
    <property type="match status" value="1"/>
</dbReference>
<evidence type="ECO:0000256" key="2">
    <source>
        <dbReference type="ARBA" id="ARBA00012438"/>
    </source>
</evidence>
<keyword evidence="6" id="KW-0418">Kinase</keyword>
<dbReference type="SUPFAM" id="SSF55874">
    <property type="entry name" value="ATPase domain of HSP90 chaperone/DNA topoisomerase II/histidine kinase"/>
    <property type="match status" value="1"/>
</dbReference>
<keyword evidence="4" id="KW-0808">Transferase</keyword>
<name>A0A6G7PUC2_9BACT</name>
<evidence type="ECO:0000256" key="7">
    <source>
        <dbReference type="ARBA" id="ARBA00022840"/>
    </source>
</evidence>
<organism evidence="9 10">
    <name type="scientific">Thermosulfuriphilus ammonigenes</name>
    <dbReference type="NCBI Taxonomy" id="1936021"/>
    <lineage>
        <taxon>Bacteria</taxon>
        <taxon>Pseudomonadati</taxon>
        <taxon>Thermodesulfobacteriota</taxon>
        <taxon>Thermodesulfobacteria</taxon>
        <taxon>Thermodesulfobacteriales</taxon>
        <taxon>Thermodesulfobacteriaceae</taxon>
        <taxon>Thermosulfuriphilus</taxon>
    </lineage>
</organism>
<sequence>MSFTEPSRRTLLFLLGLLFFFTIAMGAAIYSSYRLSLRASQDLLATRAVDIAIGVEFLLHREGIDNVVLFEEILRSGRWDDLAFLALYDADGEILLHSNPNLIEEEYRDPTISKVFEERRPVSHFLRLQTGEMVFVFDLPVHLQGGTKGPYYVLRVALHTYPARWIVRQARLQGMLMGASVLITWLLGIMGYRSWLRGERLAEEMRQARHLAALGQLAAVLAHEIRNPLGSIKGFAQLMRERLGRAIFGTRPLTPEALVEMQADLATIVSEASRLEQLTRDLLTYARPSPLKPQEVDLTSLVRETVRSFTCSEVWEEKTPQLEESLEEIRTITDPEKVKQILFNLLTNALEAISPGGRIIVALRRASGHIIISVGDSGPGIDSQRAGEIFEPFFTTKAKGSGLGLAIVKRLAGVLGGQITVYRKEECTFFELSLPEMEAKEDGEGKLSHPGGGR</sequence>
<dbReference type="GO" id="GO:0005524">
    <property type="term" value="F:ATP binding"/>
    <property type="evidence" value="ECO:0007669"/>
    <property type="project" value="UniProtKB-KW"/>
</dbReference>
<dbReference type="Proteomes" id="UP000502179">
    <property type="component" value="Chromosome"/>
</dbReference>
<evidence type="ECO:0000256" key="1">
    <source>
        <dbReference type="ARBA" id="ARBA00000085"/>
    </source>
</evidence>
<dbReference type="PANTHER" id="PTHR43065">
    <property type="entry name" value="SENSOR HISTIDINE KINASE"/>
    <property type="match status" value="1"/>
</dbReference>
<dbReference type="KEGG" id="tav:G4V39_02860"/>
<dbReference type="GO" id="GO:0000155">
    <property type="term" value="F:phosphorelay sensor kinase activity"/>
    <property type="evidence" value="ECO:0007669"/>
    <property type="project" value="InterPro"/>
</dbReference>
<keyword evidence="7" id="KW-0067">ATP-binding</keyword>
<dbReference type="Gene3D" id="1.10.287.130">
    <property type="match status" value="1"/>
</dbReference>
<dbReference type="SMART" id="SM00388">
    <property type="entry name" value="HisKA"/>
    <property type="match status" value="1"/>
</dbReference>
<keyword evidence="10" id="KW-1185">Reference proteome</keyword>
<evidence type="ECO:0000313" key="10">
    <source>
        <dbReference type="Proteomes" id="UP000502179"/>
    </source>
</evidence>
<accession>A0A6G7PUC2</accession>
<dbReference type="InterPro" id="IPR004358">
    <property type="entry name" value="Sig_transdc_His_kin-like_C"/>
</dbReference>
<dbReference type="RefSeq" id="WP_166031506.1">
    <property type="nucleotide sequence ID" value="NZ_CP048877.1"/>
</dbReference>
<evidence type="ECO:0000256" key="3">
    <source>
        <dbReference type="ARBA" id="ARBA00022553"/>
    </source>
</evidence>
<evidence type="ECO:0000313" key="9">
    <source>
        <dbReference type="EMBL" id="QIJ71284.1"/>
    </source>
</evidence>
<keyword evidence="3" id="KW-0597">Phosphoprotein</keyword>
<dbReference type="EC" id="2.7.13.3" evidence="2"/>
<evidence type="ECO:0000256" key="6">
    <source>
        <dbReference type="ARBA" id="ARBA00022777"/>
    </source>
</evidence>
<dbReference type="InterPro" id="IPR003661">
    <property type="entry name" value="HisK_dim/P_dom"/>
</dbReference>
<dbReference type="AlphaFoldDB" id="A0A6G7PUC2"/>
<dbReference type="Pfam" id="PF00512">
    <property type="entry name" value="HisKA"/>
    <property type="match status" value="1"/>
</dbReference>
<dbReference type="CDD" id="cd00082">
    <property type="entry name" value="HisKA"/>
    <property type="match status" value="1"/>
</dbReference>
<protein>
    <recommendedName>
        <fullName evidence="2">histidine kinase</fullName>
        <ecNumber evidence="2">2.7.13.3</ecNumber>
    </recommendedName>
</protein>